<feature type="compositionally biased region" description="Basic and acidic residues" evidence="1">
    <location>
        <begin position="236"/>
        <end position="260"/>
    </location>
</feature>
<protein>
    <recommendedName>
        <fullName evidence="4">Histone-lysine N-methyltransferase SETMAR</fullName>
    </recommendedName>
</protein>
<feature type="region of interest" description="Disordered" evidence="1">
    <location>
        <begin position="220"/>
        <end position="260"/>
    </location>
</feature>
<dbReference type="GO" id="GO:0003676">
    <property type="term" value="F:nucleic acid binding"/>
    <property type="evidence" value="ECO:0007669"/>
    <property type="project" value="InterPro"/>
</dbReference>
<evidence type="ECO:0008006" key="4">
    <source>
        <dbReference type="Google" id="ProtNLM"/>
    </source>
</evidence>
<gene>
    <name evidence="2" type="ORF">EVAR_7741_1</name>
</gene>
<dbReference type="Gene3D" id="3.30.420.10">
    <property type="entry name" value="Ribonuclease H-like superfamily/Ribonuclease H"/>
    <property type="match status" value="1"/>
</dbReference>
<organism evidence="2 3">
    <name type="scientific">Eumeta variegata</name>
    <name type="common">Bagworm moth</name>
    <name type="synonym">Eumeta japonica</name>
    <dbReference type="NCBI Taxonomy" id="151549"/>
    <lineage>
        <taxon>Eukaryota</taxon>
        <taxon>Metazoa</taxon>
        <taxon>Ecdysozoa</taxon>
        <taxon>Arthropoda</taxon>
        <taxon>Hexapoda</taxon>
        <taxon>Insecta</taxon>
        <taxon>Pterygota</taxon>
        <taxon>Neoptera</taxon>
        <taxon>Endopterygota</taxon>
        <taxon>Lepidoptera</taxon>
        <taxon>Glossata</taxon>
        <taxon>Ditrysia</taxon>
        <taxon>Tineoidea</taxon>
        <taxon>Psychidae</taxon>
        <taxon>Oiketicinae</taxon>
        <taxon>Eumeta</taxon>
    </lineage>
</organism>
<evidence type="ECO:0000313" key="2">
    <source>
        <dbReference type="EMBL" id="GBP14458.1"/>
    </source>
</evidence>
<keyword evidence="3" id="KW-1185">Reference proteome</keyword>
<accession>A0A4C1TM45</accession>
<name>A0A4C1TM45_EUMVA</name>
<evidence type="ECO:0000313" key="3">
    <source>
        <dbReference type="Proteomes" id="UP000299102"/>
    </source>
</evidence>
<proteinExistence type="predicted"/>
<feature type="region of interest" description="Disordered" evidence="1">
    <location>
        <begin position="152"/>
        <end position="171"/>
    </location>
</feature>
<dbReference type="OrthoDB" id="408743at2759"/>
<sequence>MVRQKLFIISTQVMNLESMRKTPKLNNSQRCGCSNMSRTQQKGFMPKAHRSKWLPVFWCHTSAETARFLEGQKIELTGHPPYRPDLAPYDLYFLSVNNKLVKGLMMEPEGKHRNSIMKQRILAVFGLVEIVLRCTLTMNDFQGMMVQLEGSDNGAGSLEAPSSDPESQSWSKSIFRAIPTSPNMAPGLHTSTLPHANQLTAHAGRGQLPVNSRSPLTDAIQKEKWNGERPILSDEVQERERENRNERERSRERKRTEEKGRGIENRNSIEIGIDGTIIKFYM</sequence>
<dbReference type="AlphaFoldDB" id="A0A4C1TM45"/>
<dbReference type="InterPro" id="IPR036397">
    <property type="entry name" value="RNaseH_sf"/>
</dbReference>
<evidence type="ECO:0000256" key="1">
    <source>
        <dbReference type="SAM" id="MobiDB-lite"/>
    </source>
</evidence>
<dbReference type="Proteomes" id="UP000299102">
    <property type="component" value="Unassembled WGS sequence"/>
</dbReference>
<reference evidence="2 3" key="1">
    <citation type="journal article" date="2019" name="Commun. Biol.">
        <title>The bagworm genome reveals a unique fibroin gene that provides high tensile strength.</title>
        <authorList>
            <person name="Kono N."/>
            <person name="Nakamura H."/>
            <person name="Ohtoshi R."/>
            <person name="Tomita M."/>
            <person name="Numata K."/>
            <person name="Arakawa K."/>
        </authorList>
    </citation>
    <scope>NUCLEOTIDE SEQUENCE [LARGE SCALE GENOMIC DNA]</scope>
</reference>
<comment type="caution">
    <text evidence="2">The sequence shown here is derived from an EMBL/GenBank/DDBJ whole genome shotgun (WGS) entry which is preliminary data.</text>
</comment>
<dbReference type="EMBL" id="BGZK01000064">
    <property type="protein sequence ID" value="GBP14458.1"/>
    <property type="molecule type" value="Genomic_DNA"/>
</dbReference>